<keyword evidence="2" id="KW-1185">Reference proteome</keyword>
<protein>
    <submittedName>
        <fullName evidence="1">Uncharacterized protein</fullName>
    </submittedName>
</protein>
<accession>A0A8E5HNL3</accession>
<dbReference type="AlphaFoldDB" id="A0A8E5HNL3"/>
<gene>
    <name evidence="1" type="ORF">UV8b_03040</name>
</gene>
<dbReference type="EMBL" id="CP072754">
    <property type="protein sequence ID" value="QUC18799.1"/>
    <property type="molecule type" value="Genomic_DNA"/>
</dbReference>
<evidence type="ECO:0000313" key="2">
    <source>
        <dbReference type="Proteomes" id="UP000027002"/>
    </source>
</evidence>
<name>A0A8E5HNL3_USTVR</name>
<dbReference type="RefSeq" id="XP_042996472.1">
    <property type="nucleotide sequence ID" value="XM_043140538.1"/>
</dbReference>
<evidence type="ECO:0000313" key="1">
    <source>
        <dbReference type="EMBL" id="QUC18799.1"/>
    </source>
</evidence>
<dbReference type="Proteomes" id="UP000027002">
    <property type="component" value="Chromosome 2"/>
</dbReference>
<dbReference type="GeneID" id="66063818"/>
<organism evidence="1 2">
    <name type="scientific">Ustilaginoidea virens</name>
    <name type="common">Rice false smut fungus</name>
    <name type="synonym">Villosiclava virens</name>
    <dbReference type="NCBI Taxonomy" id="1159556"/>
    <lineage>
        <taxon>Eukaryota</taxon>
        <taxon>Fungi</taxon>
        <taxon>Dikarya</taxon>
        <taxon>Ascomycota</taxon>
        <taxon>Pezizomycotina</taxon>
        <taxon>Sordariomycetes</taxon>
        <taxon>Hypocreomycetidae</taxon>
        <taxon>Hypocreales</taxon>
        <taxon>Clavicipitaceae</taxon>
        <taxon>Ustilaginoidea</taxon>
    </lineage>
</organism>
<sequence>MHPLNHLQALISCHGHTFPVPQERSYLDRNSAQNRRSDFSSPGMFPCCLVILRCSHAMLATGSTTVVYLH</sequence>
<proteinExistence type="predicted"/>
<dbReference type="KEGG" id="uvi:66063818"/>
<reference evidence="1" key="1">
    <citation type="submission" date="2020-03" db="EMBL/GenBank/DDBJ databases">
        <title>A mixture of massive structural variations and highly conserved coding sequences in Ustilaginoidea virens genome.</title>
        <authorList>
            <person name="Zhang K."/>
            <person name="Zhao Z."/>
            <person name="Zhang Z."/>
            <person name="Li Y."/>
            <person name="Hsiang T."/>
            <person name="Sun W."/>
        </authorList>
    </citation>
    <scope>NUCLEOTIDE SEQUENCE</scope>
    <source>
        <strain evidence="1">UV-8b</strain>
    </source>
</reference>